<dbReference type="Proteomes" id="UP000887577">
    <property type="component" value="Unplaced"/>
</dbReference>
<dbReference type="AlphaFoldDB" id="A0A914YZZ1"/>
<proteinExistence type="predicted"/>
<name>A0A914YZZ1_9BILA</name>
<protein>
    <submittedName>
        <fullName evidence="5">Uncharacterized protein</fullName>
    </submittedName>
</protein>
<reference evidence="5" key="1">
    <citation type="submission" date="2022-11" db="UniProtKB">
        <authorList>
            <consortium name="WormBaseParasite"/>
        </authorList>
    </citation>
    <scope>IDENTIFICATION</scope>
</reference>
<evidence type="ECO:0000256" key="1">
    <source>
        <dbReference type="SAM" id="MobiDB-lite"/>
    </source>
</evidence>
<keyword evidence="2" id="KW-0812">Transmembrane</keyword>
<keyword evidence="3" id="KW-0732">Signal</keyword>
<feature type="transmembrane region" description="Helical" evidence="2">
    <location>
        <begin position="116"/>
        <end position="143"/>
    </location>
</feature>
<feature type="chain" id="PRO_5037333531" evidence="3">
    <location>
        <begin position="20"/>
        <end position="147"/>
    </location>
</feature>
<evidence type="ECO:0000313" key="5">
    <source>
        <dbReference type="WBParaSite" id="PSU_v2.g5494.t1"/>
    </source>
</evidence>
<evidence type="ECO:0000256" key="3">
    <source>
        <dbReference type="SAM" id="SignalP"/>
    </source>
</evidence>
<keyword evidence="2" id="KW-0472">Membrane</keyword>
<feature type="region of interest" description="Disordered" evidence="1">
    <location>
        <begin position="20"/>
        <end position="40"/>
    </location>
</feature>
<keyword evidence="2" id="KW-1133">Transmembrane helix</keyword>
<organism evidence="4 5">
    <name type="scientific">Panagrolaimus superbus</name>
    <dbReference type="NCBI Taxonomy" id="310955"/>
    <lineage>
        <taxon>Eukaryota</taxon>
        <taxon>Metazoa</taxon>
        <taxon>Ecdysozoa</taxon>
        <taxon>Nematoda</taxon>
        <taxon>Chromadorea</taxon>
        <taxon>Rhabditida</taxon>
        <taxon>Tylenchina</taxon>
        <taxon>Panagrolaimomorpha</taxon>
        <taxon>Panagrolaimoidea</taxon>
        <taxon>Panagrolaimidae</taxon>
        <taxon>Panagrolaimus</taxon>
    </lineage>
</organism>
<sequence>MNQRLILLILIAFIATSAGAPTSGKEEESNQNVTPTPTKDDSTAKWWNYIRKNVLYPSLKLISADSTDDKHEFKSASAENYSNYPAPIEAPVEPPKIFAYLDDAVYEIANLTFMGYIYIGVLVIVIFLLICCTGCCCCCCGCCRCTR</sequence>
<feature type="signal peptide" evidence="3">
    <location>
        <begin position="1"/>
        <end position="19"/>
    </location>
</feature>
<accession>A0A914YZZ1</accession>
<keyword evidence="4" id="KW-1185">Reference proteome</keyword>
<evidence type="ECO:0000313" key="4">
    <source>
        <dbReference type="Proteomes" id="UP000887577"/>
    </source>
</evidence>
<evidence type="ECO:0000256" key="2">
    <source>
        <dbReference type="SAM" id="Phobius"/>
    </source>
</evidence>
<dbReference type="WBParaSite" id="PSU_v2.g5494.t1">
    <property type="protein sequence ID" value="PSU_v2.g5494.t1"/>
    <property type="gene ID" value="PSU_v2.g5494"/>
</dbReference>